<dbReference type="GO" id="GO:0016746">
    <property type="term" value="F:acyltransferase activity"/>
    <property type="evidence" value="ECO:0007669"/>
    <property type="project" value="InterPro"/>
</dbReference>
<comment type="caution">
    <text evidence="2">The sequence shown here is derived from an EMBL/GenBank/DDBJ whole genome shotgun (WGS) entry which is preliminary data.</text>
</comment>
<keyword evidence="3" id="KW-1185">Reference proteome</keyword>
<organism evidence="2 3">
    <name type="scientific">Pedobacter petrophilus</name>
    <dbReference type="NCBI Taxonomy" id="1908241"/>
    <lineage>
        <taxon>Bacteria</taxon>
        <taxon>Pseudomonadati</taxon>
        <taxon>Bacteroidota</taxon>
        <taxon>Sphingobacteriia</taxon>
        <taxon>Sphingobacteriales</taxon>
        <taxon>Sphingobacteriaceae</taxon>
        <taxon>Pedobacter</taxon>
    </lineage>
</organism>
<dbReference type="InterPro" id="IPR045746">
    <property type="entry name" value="ACT14924-like_Acyltransf_dom"/>
</dbReference>
<evidence type="ECO:0000313" key="3">
    <source>
        <dbReference type="Proteomes" id="UP000487757"/>
    </source>
</evidence>
<dbReference type="Pfam" id="PF19576">
    <property type="entry name" value="Acyltransf_2"/>
    <property type="match status" value="1"/>
</dbReference>
<reference evidence="2 3" key="1">
    <citation type="submission" date="2019-11" db="EMBL/GenBank/DDBJ databases">
        <title>Pedobacter petrophilus genome.</title>
        <authorList>
            <person name="Feldbauer M.J."/>
            <person name="Newman J.D."/>
        </authorList>
    </citation>
    <scope>NUCLEOTIDE SEQUENCE [LARGE SCALE GENOMIC DNA]</scope>
    <source>
        <strain evidence="2 3">LMG 29686</strain>
    </source>
</reference>
<dbReference type="Proteomes" id="UP000487757">
    <property type="component" value="Unassembled WGS sequence"/>
</dbReference>
<evidence type="ECO:0000313" key="2">
    <source>
        <dbReference type="EMBL" id="MRX76664.1"/>
    </source>
</evidence>
<dbReference type="OrthoDB" id="1113830at2"/>
<gene>
    <name evidence="2" type="ORF">GJU39_11250</name>
</gene>
<evidence type="ECO:0000259" key="1">
    <source>
        <dbReference type="SMART" id="SM00563"/>
    </source>
</evidence>
<sequence>MNVISKENFSKATGICNVPIPGLASFLMKFLKINDFNGMIKDANSLEGEKFAKHILNVLGVSIQISNEDLAHIPKEGAFIAIANHPYGAIESLALLSTLANQRPDTMFMGNFLLKKIPNLEKCIIAVNPFEKVQDSSSISGLKTTLKVLKDGSPVAIFPAGEVSSYKFRKNQITDKEWHPVVGKIISKANVPILPIYFHGNNGIFFSLLKLIHPSLQTAKLISELFNKNGHQLKISIGKPINLIDINDKNCNNSLLKELRDRLYSLRKN</sequence>
<dbReference type="SUPFAM" id="SSF69593">
    <property type="entry name" value="Glycerol-3-phosphate (1)-acyltransferase"/>
    <property type="match status" value="1"/>
</dbReference>
<dbReference type="AlphaFoldDB" id="A0A7K0G008"/>
<dbReference type="InterPro" id="IPR002123">
    <property type="entry name" value="Plipid/glycerol_acylTrfase"/>
</dbReference>
<dbReference type="SMART" id="SM00563">
    <property type="entry name" value="PlsC"/>
    <property type="match status" value="1"/>
</dbReference>
<name>A0A7K0G008_9SPHI</name>
<protein>
    <recommendedName>
        <fullName evidence="1">Phospholipid/glycerol acyltransferase domain-containing protein</fullName>
    </recommendedName>
</protein>
<accession>A0A7K0G008</accession>
<proteinExistence type="predicted"/>
<feature type="domain" description="Phospholipid/glycerol acyltransferase" evidence="1">
    <location>
        <begin position="79"/>
        <end position="201"/>
    </location>
</feature>
<dbReference type="RefSeq" id="WP_154280895.1">
    <property type="nucleotide sequence ID" value="NZ_JBHUJQ010000001.1"/>
</dbReference>
<dbReference type="EMBL" id="WKKH01000014">
    <property type="protein sequence ID" value="MRX76664.1"/>
    <property type="molecule type" value="Genomic_DNA"/>
</dbReference>